<dbReference type="GO" id="GO:0045944">
    <property type="term" value="P:positive regulation of transcription by RNA polymerase II"/>
    <property type="evidence" value="ECO:0007669"/>
    <property type="project" value="TreeGrafter"/>
</dbReference>
<dbReference type="Pfam" id="PF16876">
    <property type="entry name" value="Lipin_mid"/>
    <property type="match status" value="1"/>
</dbReference>
<comment type="catalytic activity">
    <reaction evidence="1">
        <text>a 1,2-diacyl-sn-glycero-3-phosphate + H2O = a 1,2-diacyl-sn-glycerol + phosphate</text>
        <dbReference type="Rhea" id="RHEA:27429"/>
        <dbReference type="ChEBI" id="CHEBI:15377"/>
        <dbReference type="ChEBI" id="CHEBI:17815"/>
        <dbReference type="ChEBI" id="CHEBI:43474"/>
        <dbReference type="ChEBI" id="CHEBI:58608"/>
        <dbReference type="EC" id="3.1.3.4"/>
    </reaction>
    <physiologicalReaction direction="left-to-right" evidence="1">
        <dbReference type="Rhea" id="RHEA:27430"/>
    </physiologicalReaction>
</comment>
<evidence type="ECO:0000256" key="3">
    <source>
        <dbReference type="ARBA" id="ARBA00005476"/>
    </source>
</evidence>
<comment type="similarity">
    <text evidence="3">Belongs to the lipin family.</text>
</comment>
<evidence type="ECO:0000256" key="2">
    <source>
        <dbReference type="ARBA" id="ARBA00001946"/>
    </source>
</evidence>
<evidence type="ECO:0000256" key="5">
    <source>
        <dbReference type="ARBA" id="ARBA00022801"/>
    </source>
</evidence>
<evidence type="ECO:0000313" key="8">
    <source>
        <dbReference type="Ensembl" id="ENSGMOP00000026810.1"/>
    </source>
</evidence>
<dbReference type="SMART" id="SM00775">
    <property type="entry name" value="LNS2"/>
    <property type="match status" value="1"/>
</dbReference>
<dbReference type="InterPro" id="IPR036412">
    <property type="entry name" value="HAD-like_sf"/>
</dbReference>
<proteinExistence type="inferred from homology"/>
<dbReference type="Ensembl" id="ENSGMOT00000061847.1">
    <property type="protein sequence ID" value="ENSGMOP00000026810.1"/>
    <property type="gene ID" value="ENSGMOG00000001619.2"/>
</dbReference>
<comment type="cofactor">
    <cofactor evidence="2">
        <name>Mg(2+)</name>
        <dbReference type="ChEBI" id="CHEBI:18420"/>
    </cofactor>
</comment>
<evidence type="ECO:0000256" key="1">
    <source>
        <dbReference type="ARBA" id="ARBA00001180"/>
    </source>
</evidence>
<dbReference type="PANTHER" id="PTHR12181:SF10">
    <property type="entry name" value="PHOSPHATIDATE PHOSPHATASE LPIN1"/>
    <property type="match status" value="1"/>
</dbReference>
<organism evidence="8 9">
    <name type="scientific">Gadus morhua</name>
    <name type="common">Atlantic cod</name>
    <dbReference type="NCBI Taxonomy" id="8049"/>
    <lineage>
        <taxon>Eukaryota</taxon>
        <taxon>Metazoa</taxon>
        <taxon>Chordata</taxon>
        <taxon>Craniata</taxon>
        <taxon>Vertebrata</taxon>
        <taxon>Euteleostomi</taxon>
        <taxon>Actinopterygii</taxon>
        <taxon>Neopterygii</taxon>
        <taxon>Teleostei</taxon>
        <taxon>Neoteleostei</taxon>
        <taxon>Acanthomorphata</taxon>
        <taxon>Zeiogadaria</taxon>
        <taxon>Gadariae</taxon>
        <taxon>Gadiformes</taxon>
        <taxon>Gadoidei</taxon>
        <taxon>Gadidae</taxon>
        <taxon>Gadus</taxon>
    </lineage>
</organism>
<dbReference type="GeneTree" id="ENSGT00940000157219"/>
<dbReference type="InterPro" id="IPR013209">
    <property type="entry name" value="LNS2"/>
</dbReference>
<keyword evidence="5" id="KW-0378">Hydrolase</keyword>
<dbReference type="GO" id="GO:0032869">
    <property type="term" value="P:cellular response to insulin stimulus"/>
    <property type="evidence" value="ECO:0007669"/>
    <property type="project" value="TreeGrafter"/>
</dbReference>
<feature type="domain" description="LNS2/PITP" evidence="7">
    <location>
        <begin position="652"/>
        <end position="788"/>
    </location>
</feature>
<dbReference type="EC" id="3.1.3.4" evidence="4"/>
<accession>A0A8C5A7I5</accession>
<dbReference type="GO" id="GO:0008195">
    <property type="term" value="F:phosphatidate phosphatase activity"/>
    <property type="evidence" value="ECO:0007669"/>
    <property type="project" value="UniProtKB-EC"/>
</dbReference>
<dbReference type="Proteomes" id="UP000694546">
    <property type="component" value="Chromosome 21"/>
</dbReference>
<dbReference type="AlphaFoldDB" id="A0A8C5A7I5"/>
<feature type="compositionally biased region" description="Low complexity" evidence="6">
    <location>
        <begin position="330"/>
        <end position="339"/>
    </location>
</feature>
<sequence length="828" mass="90553">MNYVGQLAGQVFVQVKELYRGLNPATLSGCIDVIVVRQPDGTLRCSPFHVRFGKMGVLRSREKVVDIEVNGEAVDLHMKLGDNGEAFFVRETENDEEVVPSYLATSPIMSDGAILISASLMSNKSCGLTVQSLGAGGTAGENGSGAMMKKRRKRRRKAAWAGSVWREESGEYSGEEDMFTIDISSDEERAMETSRAREVFRDEGTVCSNGGSYKTSGVYARSDGDWSPKHSPNVSRPNTPKSDSELMTKAKESANRDPAMHWAWGELPQAATPSFLPLQSEPLSGGSLMSIRLSDSTHFRVIPPDAAPDYGEMHRAAAAAAAASPTPSHGRGLAATATAGEEEEAGGRTVPVERPVVPGVGMESETGEETGAELSAAELRAGALAASVLLETDIITAHPLPKTDSPSKKKDKRSRHLGSDGIYLDDITELEPEEAALYFPKRSGLEQAPRSASLSPQWVSSGGDSGVDSYCDQMTDLPAIAISLCGGLSENREITKDQFQAKAISYQQFSETPTLIEDPNLVVKIGSKYYNWNTAAPLMLAMQVFQKPLPKATVENIMKEKMPKKGGRWWFSWRGRQTHKHASSPSPSPAVFLSLLSLLSLSSLSFHLSLSLSLTPLSLSHPPQLSLQLQDGRNDVVFQRTTQYQGTCRCQDIDGTITRSDTLGHILPNLGKDWTHQGIAQLYHKVSQNGYKFLYCSARAIGMADLTRGYLHWVNERGTMLPLGPVLLSPSSLFSALHREVIEKKPERFKVECLTDIRNLFFPNKEPFYAAFGKPTHVIAPPTLGDHVFPLLMRASSSAFPCADTFSQFTYWREQLPLVDKIHANIDR</sequence>
<reference evidence="8" key="1">
    <citation type="submission" date="2025-08" db="UniProtKB">
        <authorList>
            <consortium name="Ensembl"/>
        </authorList>
    </citation>
    <scope>IDENTIFICATION</scope>
</reference>
<dbReference type="InterPro" id="IPR007651">
    <property type="entry name" value="Lipin_N"/>
</dbReference>
<evidence type="ECO:0000259" key="7">
    <source>
        <dbReference type="SMART" id="SM00775"/>
    </source>
</evidence>
<dbReference type="SUPFAM" id="SSF56784">
    <property type="entry name" value="HAD-like"/>
    <property type="match status" value="1"/>
</dbReference>
<evidence type="ECO:0000313" key="9">
    <source>
        <dbReference type="Proteomes" id="UP000694546"/>
    </source>
</evidence>
<feature type="compositionally biased region" description="Low complexity" evidence="6">
    <location>
        <begin position="347"/>
        <end position="361"/>
    </location>
</feature>
<feature type="region of interest" description="Disordered" evidence="6">
    <location>
        <begin position="205"/>
        <end position="249"/>
    </location>
</feature>
<feature type="compositionally biased region" description="Polar residues" evidence="6">
    <location>
        <begin position="206"/>
        <end position="215"/>
    </location>
</feature>
<name>A0A8C5A7I5_GADMO</name>
<dbReference type="GO" id="GO:0005634">
    <property type="term" value="C:nucleus"/>
    <property type="evidence" value="ECO:0007669"/>
    <property type="project" value="TreeGrafter"/>
</dbReference>
<feature type="region of interest" description="Disordered" evidence="6">
    <location>
        <begin position="398"/>
        <end position="418"/>
    </location>
</feature>
<protein>
    <recommendedName>
        <fullName evidence="4">phosphatidate phosphatase</fullName>
        <ecNumber evidence="4">3.1.3.4</ecNumber>
    </recommendedName>
</protein>
<dbReference type="GO" id="GO:0005741">
    <property type="term" value="C:mitochondrial outer membrane"/>
    <property type="evidence" value="ECO:0007669"/>
    <property type="project" value="TreeGrafter"/>
</dbReference>
<reference evidence="8" key="2">
    <citation type="submission" date="2025-09" db="UniProtKB">
        <authorList>
            <consortium name="Ensembl"/>
        </authorList>
    </citation>
    <scope>IDENTIFICATION</scope>
</reference>
<keyword evidence="9" id="KW-1185">Reference proteome</keyword>
<evidence type="ECO:0000256" key="4">
    <source>
        <dbReference type="ARBA" id="ARBA00012638"/>
    </source>
</evidence>
<dbReference type="InterPro" id="IPR031703">
    <property type="entry name" value="Lipin_mid"/>
</dbReference>
<dbReference type="InterPro" id="IPR031315">
    <property type="entry name" value="LNS2/PITP"/>
</dbReference>
<dbReference type="GO" id="GO:0019432">
    <property type="term" value="P:triglyceride biosynthetic process"/>
    <property type="evidence" value="ECO:0007669"/>
    <property type="project" value="TreeGrafter"/>
</dbReference>
<dbReference type="GO" id="GO:0003713">
    <property type="term" value="F:transcription coactivator activity"/>
    <property type="evidence" value="ECO:0007669"/>
    <property type="project" value="TreeGrafter"/>
</dbReference>
<feature type="compositionally biased region" description="Polar residues" evidence="6">
    <location>
        <begin position="230"/>
        <end position="241"/>
    </location>
</feature>
<dbReference type="PANTHER" id="PTHR12181">
    <property type="entry name" value="LIPIN"/>
    <property type="match status" value="1"/>
</dbReference>
<dbReference type="Pfam" id="PF08235">
    <property type="entry name" value="LNS2"/>
    <property type="match status" value="1"/>
</dbReference>
<dbReference type="InterPro" id="IPR026058">
    <property type="entry name" value="LIPIN"/>
</dbReference>
<dbReference type="GO" id="GO:0009062">
    <property type="term" value="P:fatty acid catabolic process"/>
    <property type="evidence" value="ECO:0007669"/>
    <property type="project" value="TreeGrafter"/>
</dbReference>
<evidence type="ECO:0000256" key="6">
    <source>
        <dbReference type="SAM" id="MobiDB-lite"/>
    </source>
</evidence>
<feature type="region of interest" description="Disordered" evidence="6">
    <location>
        <begin position="318"/>
        <end position="373"/>
    </location>
</feature>
<dbReference type="Pfam" id="PF04571">
    <property type="entry name" value="Lipin_N"/>
    <property type="match status" value="1"/>
</dbReference>